<evidence type="ECO:0000256" key="2">
    <source>
        <dbReference type="ARBA" id="ARBA00023125"/>
    </source>
</evidence>
<organism evidence="7">
    <name type="scientific">Talaromyces marneffei PM1</name>
    <dbReference type="NCBI Taxonomy" id="1077442"/>
    <lineage>
        <taxon>Eukaryota</taxon>
        <taxon>Fungi</taxon>
        <taxon>Dikarya</taxon>
        <taxon>Ascomycota</taxon>
        <taxon>Pezizomycotina</taxon>
        <taxon>Eurotiomycetes</taxon>
        <taxon>Eurotiomycetidae</taxon>
        <taxon>Eurotiales</taxon>
        <taxon>Trichocomaceae</taxon>
        <taxon>Talaromyces</taxon>
        <taxon>Talaromyces sect. Talaromyces</taxon>
    </lineage>
</organism>
<name>A0A093VN26_TALMA</name>
<sequence length="583" mass="65294">MMVRRGGRSKACASCRRHKKKCDEVYPQCGPCVAASRPCPCPIQGNIFVNTDVSTIHNKAARHAANHNAQTRIGSAIRTGPSARGPIRQLQRGSTSTSRRSNESCTLSGVWKEFHSVPLHDIQVISNLVQYYTLSGRKRVCSGQDKQSWLIRLPSLLQQNLSIRMRAPLLAPSLVLIALQSKQPGVMKEALKWYDRGLGYLRTRLKHLNDNVTDEAEDNFLIYAALFMSIYESLQTTVIGGYEQHVIGAVALLQAKGPELFAKPEYHDLFLAIRGHAIHVSLMTGNPTCLANEEWLLTPFPQQTRTKFEIINDILLLIPKYLSELRKELYYAVDTFKQDSAKQKFIWMIDSMKKDLDELQGHILQFLRPMPSSRDSILAPDIGTNENEPDYCDLYDFTSPIHAKIVAMSACARIVILGILSSTTLSTPPWPCFFPIENWHDETLVAEIEEASKQILSASHLDQEAEVEILTWDDQWTTYDDASSFKLKTDFARSECLGAMVWAVSHGDSSGTFSRSLSNTAIRPFTSLKRYRGDGSSSRKTSLFTSNISNCIRIAALRTVRRQPVGGTRTITGSAIQPALRTQ</sequence>
<keyword evidence="4" id="KW-0539">Nucleus</keyword>
<dbReference type="HOGENOM" id="CLU_033466_0_0_1"/>
<dbReference type="PROSITE" id="PS00463">
    <property type="entry name" value="ZN2_CY6_FUNGAL_1"/>
    <property type="match status" value="1"/>
</dbReference>
<dbReference type="InterPro" id="IPR001138">
    <property type="entry name" value="Zn2Cys6_DnaBD"/>
</dbReference>
<dbReference type="CDD" id="cd00067">
    <property type="entry name" value="GAL4"/>
    <property type="match status" value="1"/>
</dbReference>
<evidence type="ECO:0000256" key="5">
    <source>
        <dbReference type="SAM" id="MobiDB-lite"/>
    </source>
</evidence>
<evidence type="ECO:0000256" key="1">
    <source>
        <dbReference type="ARBA" id="ARBA00023015"/>
    </source>
</evidence>
<keyword evidence="2" id="KW-0238">DNA-binding</keyword>
<dbReference type="PANTHER" id="PTHR38111:SF2">
    <property type="entry name" value="FINGER DOMAIN PROTEIN, PUTATIVE (AFU_ORTHOLOGUE AFUA_1G01560)-RELATED"/>
    <property type="match status" value="1"/>
</dbReference>
<evidence type="ECO:0000256" key="3">
    <source>
        <dbReference type="ARBA" id="ARBA00023163"/>
    </source>
</evidence>
<dbReference type="Gene3D" id="3.20.20.80">
    <property type="entry name" value="Glycosidases"/>
    <property type="match status" value="1"/>
</dbReference>
<dbReference type="InterPro" id="IPR036864">
    <property type="entry name" value="Zn2-C6_fun-type_DNA-bd_sf"/>
</dbReference>
<reference evidence="7" key="1">
    <citation type="journal article" date="2014" name="PLoS Genet.">
        <title>Signature Gene Expression Reveals Novel Clues to the Molecular Mechanisms of Dimorphic Transition in Penicillium marneffei.</title>
        <authorList>
            <person name="Yang E."/>
            <person name="Wang G."/>
            <person name="Cai J."/>
            <person name="Woo P.C."/>
            <person name="Lau S.K."/>
            <person name="Yuen K.-Y."/>
            <person name="Chow W.-N."/>
            <person name="Lin X."/>
        </authorList>
    </citation>
    <scope>NUCLEOTIDE SEQUENCE [LARGE SCALE GENOMIC DNA]</scope>
    <source>
        <strain evidence="7">PM1</strain>
    </source>
</reference>
<accession>A0A093VN26</accession>
<protein>
    <submittedName>
        <fullName evidence="7">Putative transcriptional regulatory protein</fullName>
    </submittedName>
</protein>
<dbReference type="SUPFAM" id="SSF57701">
    <property type="entry name" value="Zn2/Cys6 DNA-binding domain"/>
    <property type="match status" value="1"/>
</dbReference>
<dbReference type="GO" id="GO:0008270">
    <property type="term" value="F:zinc ion binding"/>
    <property type="evidence" value="ECO:0007669"/>
    <property type="project" value="InterPro"/>
</dbReference>
<keyword evidence="1" id="KW-0805">Transcription regulation</keyword>
<dbReference type="InterPro" id="IPR053178">
    <property type="entry name" value="Osmoadaptation_assoc"/>
</dbReference>
<keyword evidence="3" id="KW-0804">Transcription</keyword>
<dbReference type="AlphaFoldDB" id="A0A093VN26"/>
<dbReference type="SMART" id="SM00066">
    <property type="entry name" value="GAL4"/>
    <property type="match status" value="1"/>
</dbReference>
<dbReference type="PROSITE" id="PS50048">
    <property type="entry name" value="ZN2_CY6_FUNGAL_2"/>
    <property type="match status" value="1"/>
</dbReference>
<dbReference type="PANTHER" id="PTHR38111">
    <property type="entry name" value="ZN(2)-C6 FUNGAL-TYPE DOMAIN-CONTAINING PROTEIN-RELATED"/>
    <property type="match status" value="1"/>
</dbReference>
<dbReference type="GO" id="GO:0003677">
    <property type="term" value="F:DNA binding"/>
    <property type="evidence" value="ECO:0007669"/>
    <property type="project" value="UniProtKB-KW"/>
</dbReference>
<gene>
    <name evidence="7" type="ORF">GQ26_0052080</name>
</gene>
<feature type="compositionally biased region" description="Polar residues" evidence="5">
    <location>
        <begin position="91"/>
        <end position="101"/>
    </location>
</feature>
<evidence type="ECO:0000256" key="4">
    <source>
        <dbReference type="ARBA" id="ARBA00023242"/>
    </source>
</evidence>
<feature type="domain" description="Zn(2)-C6 fungal-type" evidence="6">
    <location>
        <begin position="11"/>
        <end position="39"/>
    </location>
</feature>
<proteinExistence type="predicted"/>
<dbReference type="InterPro" id="IPR029070">
    <property type="entry name" value="Chitinase_insertion_sf"/>
</dbReference>
<dbReference type="EMBL" id="JPOX01000005">
    <property type="protein sequence ID" value="KFX51404.1"/>
    <property type="molecule type" value="Genomic_DNA"/>
</dbReference>
<dbReference type="Gene3D" id="3.10.50.10">
    <property type="match status" value="1"/>
</dbReference>
<dbReference type="GO" id="GO:0000981">
    <property type="term" value="F:DNA-binding transcription factor activity, RNA polymerase II-specific"/>
    <property type="evidence" value="ECO:0007669"/>
    <property type="project" value="InterPro"/>
</dbReference>
<evidence type="ECO:0000313" key="7">
    <source>
        <dbReference type="EMBL" id="KFX51404.1"/>
    </source>
</evidence>
<comment type="caution">
    <text evidence="7">The sequence shown here is derived from an EMBL/GenBank/DDBJ whole genome shotgun (WGS) entry which is preliminary data.</text>
</comment>
<dbReference type="Gene3D" id="4.10.240.10">
    <property type="entry name" value="Zn(2)-C6 fungal-type DNA-binding domain"/>
    <property type="match status" value="1"/>
</dbReference>
<feature type="region of interest" description="Disordered" evidence="5">
    <location>
        <begin position="66"/>
        <end position="101"/>
    </location>
</feature>
<evidence type="ECO:0000259" key="6">
    <source>
        <dbReference type="PROSITE" id="PS50048"/>
    </source>
</evidence>